<protein>
    <submittedName>
        <fullName evidence="1">Uncharacterized protein</fullName>
    </submittedName>
</protein>
<organism evidence="1 2">
    <name type="scientific">Xanthomonas graminis pv. poae</name>
    <dbReference type="NCBI Taxonomy" id="227946"/>
    <lineage>
        <taxon>Bacteria</taxon>
        <taxon>Pseudomonadati</taxon>
        <taxon>Pseudomonadota</taxon>
        <taxon>Gammaproteobacteria</taxon>
        <taxon>Lysobacterales</taxon>
        <taxon>Lysobacteraceae</taxon>
        <taxon>Xanthomonas</taxon>
        <taxon>Xanthomonas translucens group</taxon>
        <taxon>Xanthomonas graminis</taxon>
    </lineage>
</organism>
<evidence type="ECO:0000313" key="1">
    <source>
        <dbReference type="EMBL" id="CTP83965.1"/>
    </source>
</evidence>
<accession>A0A0K2ZKP5</accession>
<dbReference type="InterPro" id="IPR054249">
    <property type="entry name" value="DUF6976"/>
</dbReference>
<name>A0A0K2ZKP5_9XANT</name>
<dbReference type="Pfam" id="PF22396">
    <property type="entry name" value="DUF6976"/>
    <property type="match status" value="1"/>
</dbReference>
<dbReference type="AlphaFoldDB" id="A0A0K2ZKP5"/>
<sequence>MLMTRDQAAQKIQSGATLYLAGDQALLDSLPKGNWIGGTIPYFMDKQGGTHSRELIFVSEQDHCVSGSRVRWYDVDALPSIASDSPDHGFSVIILPATSQAHVRYAQDSPDYPGLFMKNIVGWVSGVDLADLGKVVPRIYDGTSGTSYSEGCVALHANLPKDKMVSVGIVNCFKQGDGDVITFAQDGFDVGQALVNGVPRDFAEYLTANQIDVRLPLVADYNGEKINASIQSIDQDAHKVTLYAPVFRGVEYRIAAPVANYVEEFSRQLPQTVRSPEFSCNCILNFLYSELEGKRTGELIGPVTFGEVAYQLLNQTMVYLQIEDMPT</sequence>
<reference evidence="1 2" key="1">
    <citation type="submission" date="2015-07" db="EMBL/GenBank/DDBJ databases">
        <authorList>
            <person name="Noorani M."/>
        </authorList>
    </citation>
    <scope>NUCLEOTIDE SEQUENCE [LARGE SCALE GENOMIC DNA]</scope>
    <source>
        <strain evidence="1">LMG728</strain>
    </source>
</reference>
<gene>
    <name evidence="1" type="ORF">XTPLMG728_0383</name>
</gene>
<dbReference type="Proteomes" id="UP000041247">
    <property type="component" value="Unassembled WGS sequence"/>
</dbReference>
<proteinExistence type="predicted"/>
<dbReference type="EMBL" id="CXOK01000010">
    <property type="protein sequence ID" value="CTP83965.1"/>
    <property type="molecule type" value="Genomic_DNA"/>
</dbReference>
<evidence type="ECO:0000313" key="2">
    <source>
        <dbReference type="Proteomes" id="UP000041247"/>
    </source>
</evidence>
<dbReference type="RefSeq" id="WP_053839843.1">
    <property type="nucleotide sequence ID" value="NZ_CP076250.1"/>
</dbReference>